<dbReference type="NCBIfam" id="TIGR00229">
    <property type="entry name" value="sensory_box"/>
    <property type="match status" value="1"/>
</dbReference>
<evidence type="ECO:0000256" key="3">
    <source>
        <dbReference type="ARBA" id="ARBA00023224"/>
    </source>
</evidence>
<keyword evidence="7" id="KW-0472">Membrane</keyword>
<evidence type="ECO:0000259" key="8">
    <source>
        <dbReference type="PROSITE" id="PS50111"/>
    </source>
</evidence>
<dbReference type="RefSeq" id="WP_116208673.1">
    <property type="nucleotide sequence ID" value="NZ_QUNR01000004.1"/>
</dbReference>
<keyword evidence="12" id="KW-1185">Reference proteome</keyword>
<dbReference type="Gene3D" id="6.10.340.10">
    <property type="match status" value="1"/>
</dbReference>
<dbReference type="Gene3D" id="1.10.287.950">
    <property type="entry name" value="Methyl-accepting chemotaxis protein"/>
    <property type="match status" value="1"/>
</dbReference>
<dbReference type="Proteomes" id="UP000256774">
    <property type="component" value="Unassembled WGS sequence"/>
</dbReference>
<dbReference type="CDD" id="cd00130">
    <property type="entry name" value="PAS"/>
    <property type="match status" value="1"/>
</dbReference>
<feature type="compositionally biased region" description="Low complexity" evidence="6">
    <location>
        <begin position="916"/>
        <end position="926"/>
    </location>
</feature>
<evidence type="ECO:0000259" key="9">
    <source>
        <dbReference type="PROSITE" id="PS50112"/>
    </source>
</evidence>
<dbReference type="InterPro" id="IPR051310">
    <property type="entry name" value="MCP_chemotaxis"/>
</dbReference>
<dbReference type="InterPro" id="IPR035965">
    <property type="entry name" value="PAS-like_dom_sf"/>
</dbReference>
<dbReference type="CDD" id="cd11386">
    <property type="entry name" value="MCP_signal"/>
    <property type="match status" value="1"/>
</dbReference>
<feature type="domain" description="PAS" evidence="9">
    <location>
        <begin position="25"/>
        <end position="60"/>
    </location>
</feature>
<dbReference type="Pfam" id="PF18947">
    <property type="entry name" value="HAMP_2"/>
    <property type="match status" value="1"/>
</dbReference>
<dbReference type="InterPro" id="IPR000014">
    <property type="entry name" value="PAS"/>
</dbReference>
<dbReference type="OrthoDB" id="5675566at2"/>
<reference evidence="11 12" key="1">
    <citation type="submission" date="2018-08" db="EMBL/GenBank/DDBJ databases">
        <title>Genomic Encyclopedia of Type Strains, Phase IV (KMG-IV): sequencing the most valuable type-strain genomes for metagenomic binning, comparative biology and taxonomic classification.</title>
        <authorList>
            <person name="Goeker M."/>
        </authorList>
    </citation>
    <scope>NUCLEOTIDE SEQUENCE [LARGE SCALE GENOMIC DNA]</scope>
    <source>
        <strain evidence="11 12">DSM 26022</strain>
    </source>
</reference>
<evidence type="ECO:0000256" key="5">
    <source>
        <dbReference type="PROSITE-ProRule" id="PRU00284"/>
    </source>
</evidence>
<dbReference type="InterPro" id="IPR004090">
    <property type="entry name" value="Chemotax_Me-accpt_rcpt"/>
</dbReference>
<dbReference type="InterPro" id="IPR004089">
    <property type="entry name" value="MCPsignal_dom"/>
</dbReference>
<dbReference type="InterPro" id="IPR003660">
    <property type="entry name" value="HAMP_dom"/>
</dbReference>
<sequence>MRNNLPVTGTERFLGEGEFILSQADMQGNITYMNRTFIEMSGYTEAELRNQPHNILRHPDMPPEAFRDFWTTLKSGKSWSGLVKNRCKNGDHYWVTANATPMWSNGTITGYMSVRTRPDRKLVESAETLYRQMRNKETKATLSDGRIMLGGLKGLLQRLDDMTIKKRMSLVFTATLVLWLMVGFLGWSGIADGENDLREVVEQRMEGNRLITAIEADYAVDIIDAVNKTNAGIMTAEAANAGIDAAIKRIDKNWTALNGLDHSPAAQDLLEKAGAQMKKADADIVRLQSALSVLNGAAPGRLNAFDGALYRSIDPIGSTLNQVFDIKNEAAKQSYIDAMSLHTAHKSGISILILLGAILIAYMLFRTYKVIVQPVERVRKQMVEITNGNLSLAVESDRRDEIGDMTDAFKSMFVKLRFDMADTRRVADEAERMGFALASVSMPVTVSNEQNNLIYLNQAARQLFEGIYGSGSAVDALLNKPITESLDDPELKRITFGKLDQAKAADGILAGRNIRLSTRPVVDKANTYLGRVCQWNDRTLEVRSEEQVSFMVEAASSGDFSQRIETKDKSGFFLALANNLNDLVEATGQSLEDVVRVLNSLAKGDLTQTIDREYRGTFAQMKTDANATVAQLKEIITTISEATDAINGAAKEIAAGNADLSRRTESQAASLEETASSTEELTNTVRNNADNATTASQLARTSSEVADRGGRVVSEVVVTMGAIAESSSKIAEIINVIDGIAFQTNILALNAAVEAARAGEQGRGFAVVAGEVRNLAQRSASAAKEIKELISESVAKVSNGYKLVETAGQTMQEIVSSTQQVASIMNDISSASEEQRTGIMQLNSAITSMDETTQQNAALVEEAAAAAQSLEDQSGNLTEAVGVFRIDGRERGGSRKVERLPVRPVMKAAAYKAPAKPKAVGGSAAAQLDDEWEEF</sequence>
<keyword evidence="3 5" id="KW-0807">Transducer</keyword>
<dbReference type="PRINTS" id="PR00260">
    <property type="entry name" value="CHEMTRNSDUCR"/>
</dbReference>
<feature type="region of interest" description="Disordered" evidence="6">
    <location>
        <begin position="916"/>
        <end position="935"/>
    </location>
</feature>
<organism evidence="11 12">
    <name type="scientific">Paraperlucidibaca baekdonensis</name>
    <dbReference type="NCBI Taxonomy" id="748120"/>
    <lineage>
        <taxon>Bacteria</taxon>
        <taxon>Pseudomonadati</taxon>
        <taxon>Pseudomonadota</taxon>
        <taxon>Gammaproteobacteria</taxon>
        <taxon>Moraxellales</taxon>
        <taxon>Moraxellaceae</taxon>
        <taxon>Paraperlucidibaca</taxon>
    </lineage>
</organism>
<feature type="region of interest" description="Disordered" evidence="6">
    <location>
        <begin position="661"/>
        <end position="680"/>
    </location>
</feature>
<dbReference type="PROSITE" id="PS50112">
    <property type="entry name" value="PAS"/>
    <property type="match status" value="1"/>
</dbReference>
<dbReference type="AlphaFoldDB" id="A0A3E0H372"/>
<dbReference type="SUPFAM" id="SSF158472">
    <property type="entry name" value="HAMP domain-like"/>
    <property type="match status" value="1"/>
</dbReference>
<dbReference type="SMART" id="SM00091">
    <property type="entry name" value="PAS"/>
    <property type="match status" value="2"/>
</dbReference>
<dbReference type="PANTHER" id="PTHR43531">
    <property type="entry name" value="PROTEIN ICFG"/>
    <property type="match status" value="1"/>
</dbReference>
<dbReference type="Gene3D" id="3.30.450.20">
    <property type="entry name" value="PAS domain"/>
    <property type="match status" value="2"/>
</dbReference>
<keyword evidence="7" id="KW-1133">Transmembrane helix</keyword>
<proteinExistence type="inferred from homology"/>
<dbReference type="SMART" id="SM00304">
    <property type="entry name" value="HAMP"/>
    <property type="match status" value="2"/>
</dbReference>
<dbReference type="InterPro" id="IPR013655">
    <property type="entry name" value="PAS_fold_3"/>
</dbReference>
<feature type="domain" description="Methyl-accepting transducer" evidence="8">
    <location>
        <begin position="642"/>
        <end position="871"/>
    </location>
</feature>
<dbReference type="Pfam" id="PF00015">
    <property type="entry name" value="MCPsignal"/>
    <property type="match status" value="1"/>
</dbReference>
<dbReference type="PANTHER" id="PTHR43531:SF14">
    <property type="entry name" value="METHYL-ACCEPTING CHEMOTAXIS PROTEIN I-RELATED"/>
    <property type="match status" value="1"/>
</dbReference>
<keyword evidence="7" id="KW-0812">Transmembrane</keyword>
<comment type="caution">
    <text evidence="11">The sequence shown here is derived from an EMBL/GenBank/DDBJ whole genome shotgun (WGS) entry which is preliminary data.</text>
</comment>
<dbReference type="SUPFAM" id="SSF58104">
    <property type="entry name" value="Methyl-accepting chemotaxis protein (MCP) signaling domain"/>
    <property type="match status" value="1"/>
</dbReference>
<comment type="subcellular location">
    <subcellularLocation>
        <location evidence="1">Membrane</location>
    </subcellularLocation>
</comment>
<evidence type="ECO:0000313" key="12">
    <source>
        <dbReference type="Proteomes" id="UP000256774"/>
    </source>
</evidence>
<protein>
    <submittedName>
        <fullName evidence="11">Methyl-accepting chemotaxis sensory transducer with Pas/Pac sensor</fullName>
    </submittedName>
</protein>
<feature type="compositionally biased region" description="Low complexity" evidence="6">
    <location>
        <begin position="666"/>
        <end position="680"/>
    </location>
</feature>
<evidence type="ECO:0000256" key="7">
    <source>
        <dbReference type="SAM" id="Phobius"/>
    </source>
</evidence>
<comment type="similarity">
    <text evidence="4">Belongs to the methyl-accepting chemotaxis (MCP) protein family.</text>
</comment>
<evidence type="ECO:0000313" key="11">
    <source>
        <dbReference type="EMBL" id="REH36715.1"/>
    </source>
</evidence>
<gene>
    <name evidence="11" type="ORF">DFR26_1851</name>
</gene>
<keyword evidence="2" id="KW-0488">Methylation</keyword>
<evidence type="ECO:0000256" key="2">
    <source>
        <dbReference type="ARBA" id="ARBA00022481"/>
    </source>
</evidence>
<feature type="transmembrane region" description="Helical" evidence="7">
    <location>
        <begin position="347"/>
        <end position="365"/>
    </location>
</feature>
<evidence type="ECO:0000256" key="4">
    <source>
        <dbReference type="ARBA" id="ARBA00029447"/>
    </source>
</evidence>
<dbReference type="GO" id="GO:0005886">
    <property type="term" value="C:plasma membrane"/>
    <property type="evidence" value="ECO:0007669"/>
    <property type="project" value="TreeGrafter"/>
</dbReference>
<dbReference type="SMART" id="SM00283">
    <property type="entry name" value="MA"/>
    <property type="match status" value="1"/>
</dbReference>
<name>A0A3E0H372_9GAMM</name>
<feature type="domain" description="HAMP" evidence="10">
    <location>
        <begin position="591"/>
        <end position="637"/>
    </location>
</feature>
<dbReference type="Pfam" id="PF00672">
    <property type="entry name" value="HAMP"/>
    <property type="match status" value="1"/>
</dbReference>
<evidence type="ECO:0000259" key="10">
    <source>
        <dbReference type="PROSITE" id="PS50885"/>
    </source>
</evidence>
<dbReference type="PROSITE" id="PS50111">
    <property type="entry name" value="CHEMOTAXIS_TRANSDUC_2"/>
    <property type="match status" value="1"/>
</dbReference>
<evidence type="ECO:0000256" key="6">
    <source>
        <dbReference type="SAM" id="MobiDB-lite"/>
    </source>
</evidence>
<feature type="domain" description="HAMP" evidence="10">
    <location>
        <begin position="369"/>
        <end position="421"/>
    </location>
</feature>
<dbReference type="Pfam" id="PF12729">
    <property type="entry name" value="4HB_MCP_1"/>
    <property type="match status" value="1"/>
</dbReference>
<dbReference type="CDD" id="cd06225">
    <property type="entry name" value="HAMP"/>
    <property type="match status" value="1"/>
</dbReference>
<feature type="transmembrane region" description="Helical" evidence="7">
    <location>
        <begin position="168"/>
        <end position="190"/>
    </location>
</feature>
<dbReference type="FunFam" id="1.10.287.950:FF:000001">
    <property type="entry name" value="Methyl-accepting chemotaxis sensory transducer"/>
    <property type="match status" value="1"/>
</dbReference>
<accession>A0A3E0H372</accession>
<dbReference type="SUPFAM" id="SSF55785">
    <property type="entry name" value="PYP-like sensor domain (PAS domain)"/>
    <property type="match status" value="1"/>
</dbReference>
<dbReference type="Pfam" id="PF08447">
    <property type="entry name" value="PAS_3"/>
    <property type="match status" value="1"/>
</dbReference>
<dbReference type="GO" id="GO:0006935">
    <property type="term" value="P:chemotaxis"/>
    <property type="evidence" value="ECO:0007669"/>
    <property type="project" value="UniProtKB-KW"/>
</dbReference>
<dbReference type="GO" id="GO:0007165">
    <property type="term" value="P:signal transduction"/>
    <property type="evidence" value="ECO:0007669"/>
    <property type="project" value="UniProtKB-KW"/>
</dbReference>
<dbReference type="InterPro" id="IPR024478">
    <property type="entry name" value="HlyB_4HB_MCP"/>
</dbReference>
<dbReference type="EMBL" id="QUNR01000004">
    <property type="protein sequence ID" value="REH36715.1"/>
    <property type="molecule type" value="Genomic_DNA"/>
</dbReference>
<evidence type="ECO:0000256" key="1">
    <source>
        <dbReference type="ARBA" id="ARBA00004370"/>
    </source>
</evidence>
<dbReference type="GO" id="GO:0004888">
    <property type="term" value="F:transmembrane signaling receptor activity"/>
    <property type="evidence" value="ECO:0007669"/>
    <property type="project" value="InterPro"/>
</dbReference>
<dbReference type="PROSITE" id="PS50885">
    <property type="entry name" value="HAMP"/>
    <property type="match status" value="2"/>
</dbReference>